<organism evidence="3 4">
    <name type="scientific">Ascaris lumbricoides</name>
    <name type="common">Giant roundworm</name>
    <dbReference type="NCBI Taxonomy" id="6252"/>
    <lineage>
        <taxon>Eukaryota</taxon>
        <taxon>Metazoa</taxon>
        <taxon>Ecdysozoa</taxon>
        <taxon>Nematoda</taxon>
        <taxon>Chromadorea</taxon>
        <taxon>Rhabditida</taxon>
        <taxon>Spirurina</taxon>
        <taxon>Ascaridomorpha</taxon>
        <taxon>Ascaridoidea</taxon>
        <taxon>Ascarididae</taxon>
        <taxon>Ascaris</taxon>
    </lineage>
</organism>
<evidence type="ECO:0000313" key="3">
    <source>
        <dbReference type="Proteomes" id="UP000036681"/>
    </source>
</evidence>
<keyword evidence="1" id="KW-1133">Transmembrane helix</keyword>
<accession>A0A0M3IUC4</accession>
<evidence type="ECO:0000313" key="4">
    <source>
        <dbReference type="WBParaSite" id="ALUE_0002235201-mRNA-1"/>
    </source>
</evidence>
<sequence>MLLAGRQITNDNISRRKCKTPIFPYLTLLVVFLTALLTCSANFITFVKVFTWTVVGYGLYFLYGLKHSKERNRSKSGIIIANDFTNDWNPKAAIMLRKTNGSIARYGLYFLYGLKHSKERNRSKSGIIIANDFTNDWNPKAAIMLRKTNGSIASSLF</sequence>
<evidence type="ECO:0000259" key="2">
    <source>
        <dbReference type="Pfam" id="PF13906"/>
    </source>
</evidence>
<evidence type="ECO:0000256" key="1">
    <source>
        <dbReference type="SAM" id="Phobius"/>
    </source>
</evidence>
<keyword evidence="1" id="KW-0812">Transmembrane</keyword>
<name>A0A0M3IUC4_ASCLU</name>
<proteinExistence type="predicted"/>
<reference evidence="4" key="1">
    <citation type="submission" date="2017-02" db="UniProtKB">
        <authorList>
            <consortium name="WormBaseParasite"/>
        </authorList>
    </citation>
    <scope>IDENTIFICATION</scope>
</reference>
<protein>
    <submittedName>
        <fullName evidence="4">AA_permease_C domain-containing protein</fullName>
    </submittedName>
</protein>
<dbReference type="AlphaFoldDB" id="A0A0M3IUC4"/>
<dbReference type="WBParaSite" id="ALUE_0002235201-mRNA-1">
    <property type="protein sequence ID" value="ALUE_0002235201-mRNA-1"/>
    <property type="gene ID" value="ALUE_0002235201"/>
</dbReference>
<feature type="domain" description="Cationic amino acid transporter C-terminal" evidence="2">
    <location>
        <begin position="19"/>
        <end position="68"/>
    </location>
</feature>
<feature type="transmembrane region" description="Helical" evidence="1">
    <location>
        <begin position="22"/>
        <end position="43"/>
    </location>
</feature>
<dbReference type="Proteomes" id="UP000036681">
    <property type="component" value="Unplaced"/>
</dbReference>
<feature type="transmembrane region" description="Helical" evidence="1">
    <location>
        <begin position="49"/>
        <end position="65"/>
    </location>
</feature>
<dbReference type="InterPro" id="IPR029485">
    <property type="entry name" value="CAT_C"/>
</dbReference>
<keyword evidence="3" id="KW-1185">Reference proteome</keyword>
<dbReference type="Pfam" id="PF13906">
    <property type="entry name" value="AA_permease_C"/>
    <property type="match status" value="1"/>
</dbReference>
<keyword evidence="1" id="KW-0472">Membrane</keyword>